<evidence type="ECO:0000313" key="1">
    <source>
        <dbReference type="EMBL" id="PRR84884.1"/>
    </source>
</evidence>
<gene>
    <name evidence="1" type="ORF">CLLU_21530</name>
</gene>
<evidence type="ECO:0000313" key="2">
    <source>
        <dbReference type="Proteomes" id="UP000237798"/>
    </source>
</evidence>
<dbReference type="OrthoDB" id="1920875at2"/>
<reference evidence="1 2" key="1">
    <citation type="submission" date="2018-03" db="EMBL/GenBank/DDBJ databases">
        <title>Genome sequence of Clostridium luticellarii DSM 29923.</title>
        <authorList>
            <person name="Poehlein A."/>
            <person name="Daniel R."/>
        </authorList>
    </citation>
    <scope>NUCLEOTIDE SEQUENCE [LARGE SCALE GENOMIC DNA]</scope>
    <source>
        <strain evidence="1 2">DSM 29923</strain>
    </source>
</reference>
<organism evidence="1 2">
    <name type="scientific">Clostridium luticellarii</name>
    <dbReference type="NCBI Taxonomy" id="1691940"/>
    <lineage>
        <taxon>Bacteria</taxon>
        <taxon>Bacillati</taxon>
        <taxon>Bacillota</taxon>
        <taxon>Clostridia</taxon>
        <taxon>Eubacteriales</taxon>
        <taxon>Clostridiaceae</taxon>
        <taxon>Clostridium</taxon>
    </lineage>
</organism>
<dbReference type="AlphaFoldDB" id="A0A2T0BLW5"/>
<name>A0A2T0BLW5_9CLOT</name>
<dbReference type="EMBL" id="PVXP01000030">
    <property type="protein sequence ID" value="PRR84884.1"/>
    <property type="molecule type" value="Genomic_DNA"/>
</dbReference>
<sequence length="61" mass="7040">MISIQDKMIVAENCKEYKPKNYIEGLKVSYLSNSCSNCVNFVNERCSKKLFDEIEGIINMN</sequence>
<dbReference type="Proteomes" id="UP000237798">
    <property type="component" value="Unassembled WGS sequence"/>
</dbReference>
<dbReference type="RefSeq" id="WP_106009774.1">
    <property type="nucleotide sequence ID" value="NZ_JALCPJ010000036.1"/>
</dbReference>
<keyword evidence="2" id="KW-1185">Reference proteome</keyword>
<comment type="caution">
    <text evidence="1">The sequence shown here is derived from an EMBL/GenBank/DDBJ whole genome shotgun (WGS) entry which is preliminary data.</text>
</comment>
<proteinExistence type="predicted"/>
<accession>A0A2T0BLW5</accession>
<protein>
    <submittedName>
        <fullName evidence="1">Uncharacterized protein</fullName>
    </submittedName>
</protein>